<evidence type="ECO:0000259" key="2">
    <source>
        <dbReference type="SMART" id="SM00849"/>
    </source>
</evidence>
<evidence type="ECO:0000256" key="1">
    <source>
        <dbReference type="ARBA" id="ARBA00005250"/>
    </source>
</evidence>
<feature type="domain" description="Metallo-beta-lactamase" evidence="2">
    <location>
        <begin position="32"/>
        <end position="221"/>
    </location>
</feature>
<accession>A0A1I7NDT8</accession>
<dbReference type="Pfam" id="PF00753">
    <property type="entry name" value="Lactamase_B"/>
    <property type="match status" value="1"/>
</dbReference>
<proteinExistence type="inferred from homology"/>
<dbReference type="STRING" id="51670.SAMN04488557_1745"/>
<gene>
    <name evidence="3" type="ORF">SAMN04488557_1745</name>
</gene>
<dbReference type="InterPro" id="IPR036866">
    <property type="entry name" value="RibonucZ/Hydroxyglut_hydro"/>
</dbReference>
<dbReference type="EMBL" id="FPCH01000002">
    <property type="protein sequence ID" value="SFV32845.1"/>
    <property type="molecule type" value="Genomic_DNA"/>
</dbReference>
<dbReference type="SMART" id="SM00849">
    <property type="entry name" value="Lactamase_B"/>
    <property type="match status" value="1"/>
</dbReference>
<evidence type="ECO:0000313" key="3">
    <source>
        <dbReference type="EMBL" id="SFV32845.1"/>
    </source>
</evidence>
<organism evidence="3 4">
    <name type="scientific">Hyphomicrobium facile</name>
    <dbReference type="NCBI Taxonomy" id="51670"/>
    <lineage>
        <taxon>Bacteria</taxon>
        <taxon>Pseudomonadati</taxon>
        <taxon>Pseudomonadota</taxon>
        <taxon>Alphaproteobacteria</taxon>
        <taxon>Hyphomicrobiales</taxon>
        <taxon>Hyphomicrobiaceae</taxon>
        <taxon>Hyphomicrobium</taxon>
    </lineage>
</organism>
<comment type="similarity">
    <text evidence="1">Belongs to the metallo-beta-lactamase superfamily. Class-B beta-lactamase family.</text>
</comment>
<reference evidence="4" key="1">
    <citation type="submission" date="2016-10" db="EMBL/GenBank/DDBJ databases">
        <authorList>
            <person name="Varghese N."/>
            <person name="Submissions S."/>
        </authorList>
    </citation>
    <scope>NUCLEOTIDE SEQUENCE [LARGE SCALE GENOMIC DNA]</scope>
    <source>
        <strain evidence="4">DSM 1565</strain>
    </source>
</reference>
<dbReference type="InterPro" id="IPR001279">
    <property type="entry name" value="Metallo-B-lactamas"/>
</dbReference>
<sequence length="244" mass="27350">MQKSIAEFWYGVEACDHKIVRLREIWTDPYLAGNIWLVRGSKRDLVIDTGTGIVSPRPVIDAIVDKPILAVACACYYDHAGGLHFFSERGCHRLDADKIANPTLESSVVSTYVKEGMLLAWPYDGFEIKSYKMRGAPPTICFDDGDIIDLGDRRLEVLHVPGVTPGSMVLWEAATGSLFTCDTLYDDPVLDREFAADDSITLIDSLKRLRELPVKTVFPGHYQCFGRERMQEIIDHILLSMAPV</sequence>
<dbReference type="SUPFAM" id="SSF56281">
    <property type="entry name" value="Metallo-hydrolase/oxidoreductase"/>
    <property type="match status" value="1"/>
</dbReference>
<dbReference type="Gene3D" id="3.60.15.10">
    <property type="entry name" value="Ribonuclease Z/Hydroxyacylglutathione hydrolase-like"/>
    <property type="match status" value="1"/>
</dbReference>
<dbReference type="PANTHER" id="PTHR42951">
    <property type="entry name" value="METALLO-BETA-LACTAMASE DOMAIN-CONTAINING"/>
    <property type="match status" value="1"/>
</dbReference>
<dbReference type="RefSeq" id="WP_177228092.1">
    <property type="nucleotide sequence ID" value="NZ_FPCH01000002.1"/>
</dbReference>
<dbReference type="PANTHER" id="PTHR42951:SF4">
    <property type="entry name" value="ACYL-COENZYME A THIOESTERASE MBLAC2"/>
    <property type="match status" value="1"/>
</dbReference>
<protein>
    <submittedName>
        <fullName evidence="3">Glyoxylase, beta-lactamase superfamily II</fullName>
    </submittedName>
</protein>
<keyword evidence="4" id="KW-1185">Reference proteome</keyword>
<dbReference type="AlphaFoldDB" id="A0A1I7NDT8"/>
<dbReference type="GO" id="GO:0017001">
    <property type="term" value="P:antibiotic catabolic process"/>
    <property type="evidence" value="ECO:0007669"/>
    <property type="project" value="UniProtKB-ARBA"/>
</dbReference>
<dbReference type="InterPro" id="IPR050855">
    <property type="entry name" value="NDM-1-like"/>
</dbReference>
<dbReference type="Proteomes" id="UP000199423">
    <property type="component" value="Unassembled WGS sequence"/>
</dbReference>
<name>A0A1I7NDT8_9HYPH</name>
<evidence type="ECO:0000313" key="4">
    <source>
        <dbReference type="Proteomes" id="UP000199423"/>
    </source>
</evidence>